<evidence type="ECO:0000313" key="2">
    <source>
        <dbReference type="Proteomes" id="UP000664203"/>
    </source>
</evidence>
<keyword evidence="2" id="KW-1185">Reference proteome</keyword>
<dbReference type="OrthoDB" id="5383532at2759"/>
<comment type="caution">
    <text evidence="1">The sequence shown here is derived from an EMBL/GenBank/DDBJ whole genome shotgun (WGS) entry which is preliminary data.</text>
</comment>
<gene>
    <name evidence="1" type="ORF">ALECFALPRED_007970</name>
</gene>
<reference evidence="1" key="1">
    <citation type="submission" date="2021-03" db="EMBL/GenBank/DDBJ databases">
        <authorList>
            <person name="Tagirdzhanova G."/>
        </authorList>
    </citation>
    <scope>NUCLEOTIDE SEQUENCE</scope>
</reference>
<name>A0A8H3J1M8_9LECA</name>
<dbReference type="AlphaFoldDB" id="A0A8H3J1M8"/>
<proteinExistence type="predicted"/>
<dbReference type="Proteomes" id="UP000664203">
    <property type="component" value="Unassembled WGS sequence"/>
</dbReference>
<sequence length="213" mass="23554">MAAAPPSSLFLTVGSTYDAAVQLIYKLPGKYHLIRQTHHTHIVQGTPLAYRDLVCPSHGTCDIILRGSTDRDYEMELLQTTTINLRTWVGLFASKIEKRAFRIRHGQWSMWAVQEVEGLDVVSIKLADVMLCEVASPTQMGATEADVVQKAALRGGPWRDQHGANAMAMFVWVGRQTCWQMTHRIDRLATGASEACSDEFWPAVEGEGGPGGR</sequence>
<accession>A0A8H3J1M8</accession>
<organism evidence="1 2">
    <name type="scientific">Alectoria fallacina</name>
    <dbReference type="NCBI Taxonomy" id="1903189"/>
    <lineage>
        <taxon>Eukaryota</taxon>
        <taxon>Fungi</taxon>
        <taxon>Dikarya</taxon>
        <taxon>Ascomycota</taxon>
        <taxon>Pezizomycotina</taxon>
        <taxon>Lecanoromycetes</taxon>
        <taxon>OSLEUM clade</taxon>
        <taxon>Lecanoromycetidae</taxon>
        <taxon>Lecanorales</taxon>
        <taxon>Lecanorineae</taxon>
        <taxon>Parmeliaceae</taxon>
        <taxon>Alectoria</taxon>
    </lineage>
</organism>
<protein>
    <submittedName>
        <fullName evidence="1">Uncharacterized protein</fullName>
    </submittedName>
</protein>
<evidence type="ECO:0000313" key="1">
    <source>
        <dbReference type="EMBL" id="CAF9939070.1"/>
    </source>
</evidence>
<dbReference type="EMBL" id="CAJPDR010000536">
    <property type="protein sequence ID" value="CAF9939070.1"/>
    <property type="molecule type" value="Genomic_DNA"/>
</dbReference>